<dbReference type="Pfam" id="PF03098">
    <property type="entry name" value="An_peroxidase"/>
    <property type="match status" value="1"/>
</dbReference>
<gene>
    <name evidence="8" type="ORF">QTG54_014648</name>
</gene>
<keyword evidence="3" id="KW-0223">Dioxygenase</keyword>
<evidence type="ECO:0000256" key="1">
    <source>
        <dbReference type="ARBA" id="ARBA00022723"/>
    </source>
</evidence>
<reference evidence="8" key="1">
    <citation type="submission" date="2023-06" db="EMBL/GenBank/DDBJ databases">
        <title>Survivors Of The Sea: Transcriptome response of Skeletonema marinoi to long-term dormancy.</title>
        <authorList>
            <person name="Pinder M.I.M."/>
            <person name="Kourtchenko O."/>
            <person name="Robertson E.K."/>
            <person name="Larsson T."/>
            <person name="Maumus F."/>
            <person name="Osuna-Cruz C.M."/>
            <person name="Vancaester E."/>
            <person name="Stenow R."/>
            <person name="Vandepoele K."/>
            <person name="Ploug H."/>
            <person name="Bruchert V."/>
            <person name="Godhe A."/>
            <person name="Topel M."/>
        </authorList>
    </citation>
    <scope>NUCLEOTIDE SEQUENCE</scope>
    <source>
        <strain evidence="8">R05AC</strain>
    </source>
</reference>
<dbReference type="EC" id="1.13.11.92" evidence="8"/>
<dbReference type="PANTHER" id="PTHR11903">
    <property type="entry name" value="PROSTAGLANDIN G/H SYNTHASE"/>
    <property type="match status" value="1"/>
</dbReference>
<dbReference type="SUPFAM" id="SSF48113">
    <property type="entry name" value="Heme-dependent peroxidases"/>
    <property type="match status" value="1"/>
</dbReference>
<accession>A0AAD9D6K2</accession>
<dbReference type="GO" id="GO:0006952">
    <property type="term" value="P:defense response"/>
    <property type="evidence" value="ECO:0007669"/>
    <property type="project" value="UniProtKB-KW"/>
</dbReference>
<dbReference type="GO" id="GO:0020037">
    <property type="term" value="F:heme binding"/>
    <property type="evidence" value="ECO:0007669"/>
    <property type="project" value="InterPro"/>
</dbReference>
<dbReference type="InterPro" id="IPR010255">
    <property type="entry name" value="Haem_peroxidase_sf"/>
</dbReference>
<sequence length="681" mass="77624">MFAPHNKYLQSSTIHYKLKYKRILNMGAFLSRFVLVPVLKGILRIYDIVPFSNYWTYTNMLTGLIKLVVHRAVLSRENLYKAPFKDDERLKDYDGKPLKTRPADGFGTDVNNPTTANHLGPIGRNMPAIPKHLRDPHGSPDVQMVATRLLAREEFKPAADQLNIIAASWIQAMVHDWINHLDCDREVTLDKGTSLCPMKKFTFRATLEREDGCFESARTQWWDASFLYGNNDVDLKRARTMSGGQLKTNQDGIPHILPEDKSGLYTTGDKQNSWVGVTILQELFLKEHNYIAEQMSKKYPSMTDEDIFNATRLVIAALVAKIHTTDWTVELLKTKLLQAGMWTNWYGIAKAIVGTYIRPLRDYVPTSLLALIGKKSDNKGVPYCLTEEFAAVYRLHSLSPPGLVVGEGDGTEFLPLLDLFTEKGAEAFRKTATRPTEIAKSVFSYPCGGLYSSNYPVAYRHMTPTDEAGKSLPESRKIDLAALDLFRDRERGIKKFNEFRRLIHLKPYRSWMELTGGNEADARKLELIYGPGKEGVERCDLLVGDMYEKKPSPSFALSETSFIIFLAMASRRLESDPYLNEYYTEEYYTQFGLDHIKSVEGLLDILDRHYPDLAKDFKDSKGKTKQSAFKPTLGPSDWEAAIDKYVDAETKNEWKKTKEGNEKFFNELEEEAQAWAKNKNV</sequence>
<keyword evidence="5 6" id="KW-0408">Iron</keyword>
<evidence type="ECO:0000256" key="6">
    <source>
        <dbReference type="PIRSR" id="PIRSR619791-2"/>
    </source>
</evidence>
<dbReference type="PANTHER" id="PTHR11903:SF11">
    <property type="entry name" value="ALPHA-DIOXYGENASE 1"/>
    <property type="match status" value="1"/>
</dbReference>
<dbReference type="GO" id="GO:0046872">
    <property type="term" value="F:metal ion binding"/>
    <property type="evidence" value="ECO:0007669"/>
    <property type="project" value="UniProtKB-KW"/>
</dbReference>
<dbReference type="GO" id="GO:0004601">
    <property type="term" value="F:peroxidase activity"/>
    <property type="evidence" value="ECO:0007669"/>
    <property type="project" value="InterPro"/>
</dbReference>
<keyword evidence="2" id="KW-0611">Plant defense</keyword>
<evidence type="ECO:0000256" key="7">
    <source>
        <dbReference type="SAM" id="MobiDB-lite"/>
    </source>
</evidence>
<keyword evidence="1 6" id="KW-0479">Metal-binding</keyword>
<evidence type="ECO:0000256" key="2">
    <source>
        <dbReference type="ARBA" id="ARBA00022821"/>
    </source>
</evidence>
<organism evidence="8 9">
    <name type="scientific">Skeletonema marinoi</name>
    <dbReference type="NCBI Taxonomy" id="267567"/>
    <lineage>
        <taxon>Eukaryota</taxon>
        <taxon>Sar</taxon>
        <taxon>Stramenopiles</taxon>
        <taxon>Ochrophyta</taxon>
        <taxon>Bacillariophyta</taxon>
        <taxon>Coscinodiscophyceae</taxon>
        <taxon>Thalassiosirophycidae</taxon>
        <taxon>Thalassiosirales</taxon>
        <taxon>Skeletonemataceae</taxon>
        <taxon>Skeletonema</taxon>
        <taxon>Skeletonema marinoi-dohrnii complex</taxon>
    </lineage>
</organism>
<dbReference type="GO" id="GO:0006979">
    <property type="term" value="P:response to oxidative stress"/>
    <property type="evidence" value="ECO:0007669"/>
    <property type="project" value="InterPro"/>
</dbReference>
<name>A0AAD9D6K2_9STRA</name>
<dbReference type="InterPro" id="IPR019791">
    <property type="entry name" value="Haem_peroxidase_animal"/>
</dbReference>
<keyword evidence="9" id="KW-1185">Reference proteome</keyword>
<dbReference type="GO" id="GO:0006631">
    <property type="term" value="P:fatty acid metabolic process"/>
    <property type="evidence" value="ECO:0007669"/>
    <property type="project" value="UniProtKB-ARBA"/>
</dbReference>
<evidence type="ECO:0000313" key="9">
    <source>
        <dbReference type="Proteomes" id="UP001224775"/>
    </source>
</evidence>
<dbReference type="InterPro" id="IPR037120">
    <property type="entry name" value="Haem_peroxidase_sf_animal"/>
</dbReference>
<evidence type="ECO:0000256" key="4">
    <source>
        <dbReference type="ARBA" id="ARBA00023002"/>
    </source>
</evidence>
<keyword evidence="4 8" id="KW-0560">Oxidoreductase</keyword>
<feature type="binding site" description="axial binding residue" evidence="6">
    <location>
        <position position="396"/>
    </location>
    <ligand>
        <name>heme b</name>
        <dbReference type="ChEBI" id="CHEBI:60344"/>
    </ligand>
    <ligandPart>
        <name>Fe</name>
        <dbReference type="ChEBI" id="CHEBI:18248"/>
    </ligandPart>
</feature>
<protein>
    <submittedName>
        <fullName evidence="8">Alpha-dioxygenase 1</fullName>
        <ecNumber evidence="8">1.13.11.92</ecNumber>
    </submittedName>
</protein>
<comment type="caution">
    <text evidence="8">The sequence shown here is derived from an EMBL/GenBank/DDBJ whole genome shotgun (WGS) entry which is preliminary data.</text>
</comment>
<dbReference type="InterPro" id="IPR050783">
    <property type="entry name" value="Oxylipin_biosynth_metab"/>
</dbReference>
<proteinExistence type="predicted"/>
<dbReference type="AlphaFoldDB" id="A0AAD9D6K2"/>
<dbReference type="Gene3D" id="1.10.640.10">
    <property type="entry name" value="Haem peroxidase domain superfamily, animal type"/>
    <property type="match status" value="1"/>
</dbReference>
<dbReference type="PROSITE" id="PS50292">
    <property type="entry name" value="PEROXIDASE_3"/>
    <property type="match status" value="1"/>
</dbReference>
<dbReference type="Proteomes" id="UP001224775">
    <property type="component" value="Unassembled WGS sequence"/>
</dbReference>
<dbReference type="GO" id="GO:0102672">
    <property type="term" value="F:fatty acid alpha-dioxygenase activity"/>
    <property type="evidence" value="ECO:0007669"/>
    <property type="project" value="UniProtKB-EC"/>
</dbReference>
<evidence type="ECO:0000256" key="5">
    <source>
        <dbReference type="ARBA" id="ARBA00023004"/>
    </source>
</evidence>
<evidence type="ECO:0000256" key="3">
    <source>
        <dbReference type="ARBA" id="ARBA00022964"/>
    </source>
</evidence>
<dbReference type="EMBL" id="JATAAI010000037">
    <property type="protein sequence ID" value="KAK1734775.1"/>
    <property type="molecule type" value="Genomic_DNA"/>
</dbReference>
<keyword evidence="6" id="KW-0349">Heme</keyword>
<feature type="region of interest" description="Disordered" evidence="7">
    <location>
        <begin position="101"/>
        <end position="121"/>
    </location>
</feature>
<evidence type="ECO:0000313" key="8">
    <source>
        <dbReference type="EMBL" id="KAK1734775.1"/>
    </source>
</evidence>